<dbReference type="InterPro" id="IPR048259">
    <property type="entry name" value="Cytochrome_b_N_euk/bac"/>
</dbReference>
<dbReference type="EMBL" id="EU275727">
    <property type="protein sequence ID" value="ABX45202.1"/>
    <property type="molecule type" value="Genomic_DNA"/>
</dbReference>
<comment type="subcellular location">
    <subcellularLocation>
        <location evidence="1">Mitochondrion inner membrane</location>
        <topology evidence="1">Multi-pass membrane protein</topology>
    </subcellularLocation>
</comment>
<dbReference type="InterPro" id="IPR005797">
    <property type="entry name" value="Cyt_b/b6_N"/>
</dbReference>
<dbReference type="InterPro" id="IPR030689">
    <property type="entry name" value="Cytochrome_b"/>
</dbReference>
<evidence type="ECO:0000256" key="1">
    <source>
        <dbReference type="ARBA" id="ARBA00004448"/>
    </source>
</evidence>
<dbReference type="PROSITE" id="PS51002">
    <property type="entry name" value="CYTB_NTER"/>
    <property type="match status" value="1"/>
</dbReference>
<dbReference type="PROSITE" id="PS51003">
    <property type="entry name" value="CYTB_CTER"/>
    <property type="match status" value="1"/>
</dbReference>
<accession>B2XX80</accession>
<reference evidence="18" key="1">
    <citation type="journal article" date="2008" name="Mol. Biol. Evol.">
        <title>Mitochondrial genome evolution in the social amoebae.</title>
        <authorList>
            <person name="Heidel A.J."/>
            <person name="Gloeckner G."/>
        </authorList>
    </citation>
    <scope>NUCLEOTIDE SEQUENCE</scope>
    <source>
        <strain evidence="18">SH3</strain>
    </source>
</reference>
<dbReference type="GO" id="GO:0045275">
    <property type="term" value="C:respiratory chain complex III"/>
    <property type="evidence" value="ECO:0007669"/>
    <property type="project" value="InterPro"/>
</dbReference>
<dbReference type="Pfam" id="PF00032">
    <property type="entry name" value="Cytochrom_B_C"/>
    <property type="match status" value="1"/>
</dbReference>
<dbReference type="GO" id="GO:0005743">
    <property type="term" value="C:mitochondrial inner membrane"/>
    <property type="evidence" value="ECO:0007669"/>
    <property type="project" value="UniProtKB-SubCell"/>
</dbReference>
<evidence type="ECO:0000256" key="2">
    <source>
        <dbReference type="ARBA" id="ARBA00013531"/>
    </source>
</evidence>
<evidence type="ECO:0000259" key="16">
    <source>
        <dbReference type="PROSITE" id="PS51002"/>
    </source>
</evidence>
<keyword evidence="11 14" id="KW-0408">Iron</keyword>
<evidence type="ECO:0000256" key="8">
    <source>
        <dbReference type="ARBA" id="ARBA00022792"/>
    </source>
</evidence>
<dbReference type="InterPro" id="IPR027387">
    <property type="entry name" value="Cytb/b6-like_sf"/>
</dbReference>
<evidence type="ECO:0000313" key="18">
    <source>
        <dbReference type="EMBL" id="ABX45202.1"/>
    </source>
</evidence>
<feature type="transmembrane region" description="Helical" evidence="15">
    <location>
        <begin position="112"/>
        <end position="134"/>
    </location>
</feature>
<proteinExistence type="inferred from homology"/>
<dbReference type="InterPro" id="IPR036150">
    <property type="entry name" value="Cyt_b/b6_C_sf"/>
</dbReference>
<keyword evidence="9 15" id="KW-0249">Electron transport</keyword>
<dbReference type="Gene3D" id="1.20.810.10">
    <property type="entry name" value="Cytochrome Bc1 Complex, Chain C"/>
    <property type="match status" value="1"/>
</dbReference>
<keyword evidence="3 15" id="KW-0813">Transport</keyword>
<comment type="function">
    <text evidence="15">Component of the ubiquinol-cytochrome c reductase complex (complex III or cytochrome b-c1 complex) that is part of the mitochondrial respiratory chain. The b-c1 complex mediates electron transfer from ubiquinol to cytochrome c. Contributes to the generation of a proton gradient across the mitochondrial membrane that is then used for ATP synthesis.</text>
</comment>
<keyword evidence="8" id="KW-0999">Mitochondrion inner membrane</keyword>
<evidence type="ECO:0000256" key="15">
    <source>
        <dbReference type="RuleBase" id="RU362117"/>
    </source>
</evidence>
<keyword evidence="13 15" id="KW-0472">Membrane</keyword>
<feature type="domain" description="Cytochrome b/b6 N-terminal region profile" evidence="16">
    <location>
        <begin position="1"/>
        <end position="210"/>
    </location>
</feature>
<keyword evidence="12 15" id="KW-0496">Mitochondrion</keyword>
<keyword evidence="7 14" id="KW-0479">Metal-binding</keyword>
<dbReference type="PANTHER" id="PTHR19271:SF16">
    <property type="entry name" value="CYTOCHROME B"/>
    <property type="match status" value="1"/>
</dbReference>
<evidence type="ECO:0000256" key="6">
    <source>
        <dbReference type="ARBA" id="ARBA00022692"/>
    </source>
</evidence>
<evidence type="ECO:0000256" key="12">
    <source>
        <dbReference type="ARBA" id="ARBA00023128"/>
    </source>
</evidence>
<dbReference type="PIRSF" id="PIRSF038885">
    <property type="entry name" value="COB"/>
    <property type="match status" value="1"/>
</dbReference>
<dbReference type="CDD" id="cd00284">
    <property type="entry name" value="Cytochrome_b_N"/>
    <property type="match status" value="1"/>
</dbReference>
<evidence type="ECO:0000256" key="4">
    <source>
        <dbReference type="ARBA" id="ARBA00022617"/>
    </source>
</evidence>
<dbReference type="RefSeq" id="YP_001876528.1">
    <property type="nucleotide sequence ID" value="NC_010653.1"/>
</dbReference>
<keyword evidence="5 15" id="KW-0679">Respiratory chain</keyword>
<comment type="cofactor">
    <cofactor evidence="15">
        <name>heme b</name>
        <dbReference type="ChEBI" id="CHEBI:60344"/>
    </cofactor>
    <text evidence="15">Binds 2 heme groups non-covalently.</text>
</comment>
<feature type="transmembrane region" description="Helical" evidence="15">
    <location>
        <begin position="77"/>
        <end position="97"/>
    </location>
</feature>
<feature type="transmembrane region" description="Helical" evidence="15">
    <location>
        <begin position="230"/>
        <end position="251"/>
    </location>
</feature>
<gene>
    <name evidence="18" type="primary">cytb</name>
</gene>
<evidence type="ECO:0000256" key="5">
    <source>
        <dbReference type="ARBA" id="ARBA00022660"/>
    </source>
</evidence>
<feature type="binding site" description="axial binding residue" evidence="14">
    <location>
        <position position="82"/>
    </location>
    <ligand>
        <name>heme b</name>
        <dbReference type="ChEBI" id="CHEBI:60344"/>
        <label>b562</label>
    </ligand>
    <ligandPart>
        <name>Fe</name>
        <dbReference type="ChEBI" id="CHEBI:18248"/>
    </ligandPart>
</feature>
<feature type="transmembrane region" description="Helical" evidence="15">
    <location>
        <begin position="325"/>
        <end position="345"/>
    </location>
</feature>
<dbReference type="InterPro" id="IPR048260">
    <property type="entry name" value="Cytochrome_b_C_euk/bac"/>
</dbReference>
<feature type="transmembrane region" description="Helical" evidence="15">
    <location>
        <begin position="141"/>
        <end position="167"/>
    </location>
</feature>
<sequence length="389" mass="44454">MRIVKQNQIVNGIYEAGIKYPEPVNINYFWNFGFFSLICLVMQLVTGILLAMHYTAHVDMAFLSIERLVREVDYGWLLRYVHANGASFFFIVVYIHMLRGLYYGSYQAPNTFVWISGVIIFLLLILTAFLGYVLPWGQMSYWAATVITNLVTAIPVIGEAIVIWLWGSFVVSNPTLNRFFSLHYLFPFIVLGLVGLHIIFLRENGSTNPLGINAKVDSIPFTPYFTIKDLFSLVILLGIFFYFVCFIPNYLGHPDNYVMADSNVTPAHIVPEWYFLPFYAMLRSIPSKIIGVLALVLAIVVLMFLPLLTISNVRSSAFRKGHKHLFWSFFALCIMLGFLGGQPAAEPYLGLGFACTILYFLYILVFFPFIYIIEDMLVKYALKIKGRQD</sequence>
<dbReference type="GO" id="GO:0016491">
    <property type="term" value="F:oxidoreductase activity"/>
    <property type="evidence" value="ECO:0007669"/>
    <property type="project" value="UniProtKB-UniRule"/>
</dbReference>
<organism evidence="18">
    <name type="scientific">Cavenderia fasciculata</name>
    <name type="common">Slime mold</name>
    <name type="synonym">Dictyostelium fasciculatum</name>
    <dbReference type="NCBI Taxonomy" id="261658"/>
    <lineage>
        <taxon>Eukaryota</taxon>
        <taxon>Amoebozoa</taxon>
        <taxon>Evosea</taxon>
        <taxon>Eumycetozoa</taxon>
        <taxon>Dictyostelia</taxon>
        <taxon>Acytosteliales</taxon>
        <taxon>Cavenderiaceae</taxon>
        <taxon>Cavenderia</taxon>
    </lineage>
</organism>
<feature type="binding site" description="axial binding residue" evidence="14">
    <location>
        <position position="197"/>
    </location>
    <ligand>
        <name>heme b</name>
        <dbReference type="ChEBI" id="CHEBI:60344"/>
        <label>b566</label>
    </ligand>
    <ligandPart>
        <name>Fe</name>
        <dbReference type="ChEBI" id="CHEBI:18248"/>
    </ligandPart>
</feature>
<dbReference type="SUPFAM" id="SSF81648">
    <property type="entry name" value="a domain/subunit of cytochrome bc1 complex (Ubiquinol-cytochrome c reductase)"/>
    <property type="match status" value="1"/>
</dbReference>
<evidence type="ECO:0000256" key="7">
    <source>
        <dbReference type="ARBA" id="ARBA00022723"/>
    </source>
</evidence>
<dbReference type="GO" id="GO:0006122">
    <property type="term" value="P:mitochondrial electron transport, ubiquinol to cytochrome c"/>
    <property type="evidence" value="ECO:0007669"/>
    <property type="project" value="TreeGrafter"/>
</dbReference>
<feature type="transmembrane region" description="Helical" evidence="15">
    <location>
        <begin position="28"/>
        <end position="56"/>
    </location>
</feature>
<evidence type="ECO:0000256" key="13">
    <source>
        <dbReference type="ARBA" id="ARBA00023136"/>
    </source>
</evidence>
<dbReference type="SUPFAM" id="SSF81342">
    <property type="entry name" value="Transmembrane di-heme cytochromes"/>
    <property type="match status" value="1"/>
</dbReference>
<dbReference type="KEGG" id="dfa:Difao_mp18"/>
<comment type="similarity">
    <text evidence="15">Belongs to the cytochrome b family.</text>
</comment>
<evidence type="ECO:0000256" key="9">
    <source>
        <dbReference type="ARBA" id="ARBA00022982"/>
    </source>
</evidence>
<dbReference type="AlphaFoldDB" id="B2XX80"/>
<keyword evidence="10 15" id="KW-1133">Transmembrane helix</keyword>
<dbReference type="InterPro" id="IPR016174">
    <property type="entry name" value="Di-haem_cyt_TM"/>
</dbReference>
<dbReference type="GO" id="GO:0008121">
    <property type="term" value="F:quinol-cytochrome-c reductase activity"/>
    <property type="evidence" value="ECO:0007669"/>
    <property type="project" value="InterPro"/>
</dbReference>
<protein>
    <recommendedName>
        <fullName evidence="2 15">Cytochrome b</fullName>
    </recommendedName>
</protein>
<evidence type="ECO:0000259" key="17">
    <source>
        <dbReference type="PROSITE" id="PS51003"/>
    </source>
</evidence>
<name>B2XX80_CACFS</name>
<evidence type="ECO:0000256" key="3">
    <source>
        <dbReference type="ARBA" id="ARBA00022448"/>
    </source>
</evidence>
<geneLocation type="mitochondrion" evidence="18"/>
<feature type="binding site" description="axial binding residue" evidence="14">
    <location>
        <position position="96"/>
    </location>
    <ligand>
        <name>heme b</name>
        <dbReference type="ChEBI" id="CHEBI:60344"/>
        <label>b566</label>
    </ligand>
    <ligandPart>
        <name>Fe</name>
        <dbReference type="ChEBI" id="CHEBI:18248"/>
    </ligandPart>
</feature>
<evidence type="ECO:0000256" key="11">
    <source>
        <dbReference type="ARBA" id="ARBA00023004"/>
    </source>
</evidence>
<dbReference type="CDD" id="cd00290">
    <property type="entry name" value="cytochrome_b_C"/>
    <property type="match status" value="1"/>
</dbReference>
<dbReference type="GeneID" id="6276352"/>
<keyword evidence="4 14" id="KW-0349">Heme</keyword>
<feature type="transmembrane region" description="Helical" evidence="15">
    <location>
        <begin position="289"/>
        <end position="313"/>
    </location>
</feature>
<dbReference type="Pfam" id="PF00033">
    <property type="entry name" value="Cytochrome_B"/>
    <property type="match status" value="1"/>
</dbReference>
<comment type="cofactor">
    <cofactor evidence="14">
        <name>heme</name>
        <dbReference type="ChEBI" id="CHEBI:30413"/>
    </cofactor>
    <text evidence="14">Binds 2 heme groups non-covalently.</text>
</comment>
<feature type="transmembrane region" description="Helical" evidence="15">
    <location>
        <begin position="351"/>
        <end position="373"/>
    </location>
</feature>
<feature type="transmembrane region" description="Helical" evidence="15">
    <location>
        <begin position="179"/>
        <end position="201"/>
    </location>
</feature>
<feature type="binding site" description="axial binding residue" evidence="14">
    <location>
        <position position="183"/>
    </location>
    <ligand>
        <name>heme b</name>
        <dbReference type="ChEBI" id="CHEBI:60344"/>
        <label>b562</label>
    </ligand>
    <ligandPart>
        <name>Fe</name>
        <dbReference type="ChEBI" id="CHEBI:18248"/>
    </ligandPart>
</feature>
<evidence type="ECO:0000256" key="10">
    <source>
        <dbReference type="ARBA" id="ARBA00022989"/>
    </source>
</evidence>
<keyword evidence="6 15" id="KW-0812">Transmembrane</keyword>
<feature type="domain" description="Cytochrome b/b6 C-terminal region profile" evidence="17">
    <location>
        <begin position="211"/>
        <end position="381"/>
    </location>
</feature>
<dbReference type="PANTHER" id="PTHR19271">
    <property type="entry name" value="CYTOCHROME B"/>
    <property type="match status" value="1"/>
</dbReference>
<dbReference type="InterPro" id="IPR005798">
    <property type="entry name" value="Cyt_b/b6_C"/>
</dbReference>
<evidence type="ECO:0000256" key="14">
    <source>
        <dbReference type="PIRSR" id="PIRSR038885-2"/>
    </source>
</evidence>
<dbReference type="GO" id="GO:0046872">
    <property type="term" value="F:metal ion binding"/>
    <property type="evidence" value="ECO:0007669"/>
    <property type="project" value="UniProtKB-UniRule"/>
</dbReference>